<keyword evidence="2" id="KW-1185">Reference proteome</keyword>
<reference evidence="1" key="1">
    <citation type="submission" date="2024-02" db="EMBL/GenBank/DDBJ databases">
        <title>Metagenome Assembled Genome of Zalaria obscura JY119.</title>
        <authorList>
            <person name="Vighnesh L."/>
            <person name="Jagadeeshwari U."/>
            <person name="Venkata Ramana C."/>
            <person name="Sasikala C."/>
        </authorList>
    </citation>
    <scope>NUCLEOTIDE SEQUENCE</scope>
    <source>
        <strain evidence="1">JY119</strain>
    </source>
</reference>
<dbReference type="Proteomes" id="UP001320706">
    <property type="component" value="Unassembled WGS sequence"/>
</dbReference>
<name>A0ACC3SH29_9PEZI</name>
<sequence length="295" mass="33183">MELCLYNAVLTGMSCDGKKFTYVNQLASSDSDLSKRAEWFTCACCPPNMTRTLGFLGGYFWTFSADDEKKAANINVHLFGSTTLRFDVGGQSLELSQTSDFPWHGEVAYSLSGAEAVETSIYIRIPSWASGWTVAPQPTCTTPTKGYLHLPASYLKQNPRFTLHLPMTPRLVSPHPYTNQDVVALARGPIIYCLEDIDNSWVDDHFKSLLFDTSASIEEALETSDSETGEKYMYLRAKGEHSFLDTTALEVRPGLEESAIERRNKGVEELKFIPYYFRANRQGKGHMRVGLRKKR</sequence>
<protein>
    <submittedName>
        <fullName evidence="1">Uncharacterized protein</fullName>
    </submittedName>
</protein>
<proteinExistence type="predicted"/>
<evidence type="ECO:0000313" key="1">
    <source>
        <dbReference type="EMBL" id="KAK8213548.1"/>
    </source>
</evidence>
<dbReference type="EMBL" id="JAMKPW020000011">
    <property type="protein sequence ID" value="KAK8213548.1"/>
    <property type="molecule type" value="Genomic_DNA"/>
</dbReference>
<gene>
    <name evidence="1" type="ORF">M8818_002850</name>
</gene>
<comment type="caution">
    <text evidence="1">The sequence shown here is derived from an EMBL/GenBank/DDBJ whole genome shotgun (WGS) entry which is preliminary data.</text>
</comment>
<accession>A0ACC3SH29</accession>
<evidence type="ECO:0000313" key="2">
    <source>
        <dbReference type="Proteomes" id="UP001320706"/>
    </source>
</evidence>
<organism evidence="1 2">
    <name type="scientific">Zalaria obscura</name>
    <dbReference type="NCBI Taxonomy" id="2024903"/>
    <lineage>
        <taxon>Eukaryota</taxon>
        <taxon>Fungi</taxon>
        <taxon>Dikarya</taxon>
        <taxon>Ascomycota</taxon>
        <taxon>Pezizomycotina</taxon>
        <taxon>Dothideomycetes</taxon>
        <taxon>Dothideomycetidae</taxon>
        <taxon>Dothideales</taxon>
        <taxon>Zalariaceae</taxon>
        <taxon>Zalaria</taxon>
    </lineage>
</organism>